<reference evidence="4 5" key="1">
    <citation type="submission" date="2024-02" db="EMBL/GenBank/DDBJ databases">
        <title>Chromosome-scale genome assembly of the rough periwinkle Littorina saxatilis.</title>
        <authorList>
            <person name="De Jode A."/>
            <person name="Faria R."/>
            <person name="Formenti G."/>
            <person name="Sims Y."/>
            <person name="Smith T.P."/>
            <person name="Tracey A."/>
            <person name="Wood J.M.D."/>
            <person name="Zagrodzka Z.B."/>
            <person name="Johannesson K."/>
            <person name="Butlin R.K."/>
            <person name="Leder E.H."/>
        </authorList>
    </citation>
    <scope>NUCLEOTIDE SEQUENCE [LARGE SCALE GENOMIC DNA]</scope>
    <source>
        <strain evidence="4">Snail1</strain>
        <tissue evidence="4">Muscle</tissue>
    </source>
</reference>
<dbReference type="InterPro" id="IPR036880">
    <property type="entry name" value="Kunitz_BPTI_sf"/>
</dbReference>
<dbReference type="Pfam" id="PF00014">
    <property type="entry name" value="Kunitz_BPTI"/>
    <property type="match status" value="1"/>
</dbReference>
<accession>A0AAN9BLY8</accession>
<keyword evidence="5" id="KW-1185">Reference proteome</keyword>
<dbReference type="EMBL" id="JBAMIC010000004">
    <property type="protein sequence ID" value="KAK7107409.1"/>
    <property type="molecule type" value="Genomic_DNA"/>
</dbReference>
<feature type="signal peptide" evidence="2">
    <location>
        <begin position="1"/>
        <end position="26"/>
    </location>
</feature>
<feature type="chain" id="PRO_5042954020" description="BPTI/Kunitz inhibitor domain-containing protein" evidence="2">
    <location>
        <begin position="27"/>
        <end position="83"/>
    </location>
</feature>
<sequence length="83" mass="8994">MKSTTITVFSVFVLTLIVLNTQAVSAASPACLLPKKVGFCKAMFRRFYYDANRGGCFTFVYGGCGSNGNNFKTQQQCMNACGP</sequence>
<dbReference type="PROSITE" id="PS00280">
    <property type="entry name" value="BPTI_KUNITZ_1"/>
    <property type="match status" value="1"/>
</dbReference>
<dbReference type="PRINTS" id="PR00759">
    <property type="entry name" value="BASICPTASE"/>
</dbReference>
<name>A0AAN9BLY8_9CAEN</name>
<evidence type="ECO:0000256" key="2">
    <source>
        <dbReference type="SAM" id="SignalP"/>
    </source>
</evidence>
<dbReference type="Proteomes" id="UP001374579">
    <property type="component" value="Unassembled WGS sequence"/>
</dbReference>
<evidence type="ECO:0000313" key="4">
    <source>
        <dbReference type="EMBL" id="KAK7107409.1"/>
    </source>
</evidence>
<dbReference type="SMART" id="SM00131">
    <property type="entry name" value="KU"/>
    <property type="match status" value="1"/>
</dbReference>
<dbReference type="GO" id="GO:0004867">
    <property type="term" value="F:serine-type endopeptidase inhibitor activity"/>
    <property type="evidence" value="ECO:0007669"/>
    <property type="project" value="InterPro"/>
</dbReference>
<dbReference type="CDD" id="cd00109">
    <property type="entry name" value="Kunitz-type"/>
    <property type="match status" value="1"/>
</dbReference>
<dbReference type="PANTHER" id="PTHR10083:SF374">
    <property type="entry name" value="BPTI_KUNITZ INHIBITOR DOMAIN-CONTAINING PROTEIN"/>
    <property type="match status" value="1"/>
</dbReference>
<dbReference type="Gene3D" id="4.10.410.10">
    <property type="entry name" value="Pancreatic trypsin inhibitor Kunitz domain"/>
    <property type="match status" value="1"/>
</dbReference>
<dbReference type="FunFam" id="4.10.410.10:FF:000020">
    <property type="entry name" value="Collagen, type VI, alpha 3"/>
    <property type="match status" value="1"/>
</dbReference>
<dbReference type="InterPro" id="IPR002223">
    <property type="entry name" value="Kunitz_BPTI"/>
</dbReference>
<gene>
    <name evidence="4" type="ORF">V1264_015345</name>
</gene>
<dbReference type="GO" id="GO:0005615">
    <property type="term" value="C:extracellular space"/>
    <property type="evidence" value="ECO:0007669"/>
    <property type="project" value="TreeGrafter"/>
</dbReference>
<comment type="caution">
    <text evidence="4">The sequence shown here is derived from an EMBL/GenBank/DDBJ whole genome shotgun (WGS) entry which is preliminary data.</text>
</comment>
<proteinExistence type="predicted"/>
<evidence type="ECO:0000256" key="1">
    <source>
        <dbReference type="ARBA" id="ARBA00023157"/>
    </source>
</evidence>
<dbReference type="InterPro" id="IPR020901">
    <property type="entry name" value="Prtase_inh_Kunz-CS"/>
</dbReference>
<dbReference type="PANTHER" id="PTHR10083">
    <property type="entry name" value="KUNITZ-TYPE PROTEASE INHIBITOR-RELATED"/>
    <property type="match status" value="1"/>
</dbReference>
<keyword evidence="2" id="KW-0732">Signal</keyword>
<dbReference type="InterPro" id="IPR050098">
    <property type="entry name" value="TFPI/VKTCI-like"/>
</dbReference>
<dbReference type="AlphaFoldDB" id="A0AAN9BLY8"/>
<protein>
    <recommendedName>
        <fullName evidence="3">BPTI/Kunitz inhibitor domain-containing protein</fullName>
    </recommendedName>
</protein>
<keyword evidence="1" id="KW-1015">Disulfide bond</keyword>
<dbReference type="PROSITE" id="PS50279">
    <property type="entry name" value="BPTI_KUNITZ_2"/>
    <property type="match status" value="1"/>
</dbReference>
<evidence type="ECO:0000313" key="5">
    <source>
        <dbReference type="Proteomes" id="UP001374579"/>
    </source>
</evidence>
<evidence type="ECO:0000259" key="3">
    <source>
        <dbReference type="PROSITE" id="PS50279"/>
    </source>
</evidence>
<dbReference type="SUPFAM" id="SSF57362">
    <property type="entry name" value="BPTI-like"/>
    <property type="match status" value="1"/>
</dbReference>
<organism evidence="4 5">
    <name type="scientific">Littorina saxatilis</name>
    <dbReference type="NCBI Taxonomy" id="31220"/>
    <lineage>
        <taxon>Eukaryota</taxon>
        <taxon>Metazoa</taxon>
        <taxon>Spiralia</taxon>
        <taxon>Lophotrochozoa</taxon>
        <taxon>Mollusca</taxon>
        <taxon>Gastropoda</taxon>
        <taxon>Caenogastropoda</taxon>
        <taxon>Littorinimorpha</taxon>
        <taxon>Littorinoidea</taxon>
        <taxon>Littorinidae</taxon>
        <taxon>Littorina</taxon>
    </lineage>
</organism>
<feature type="domain" description="BPTI/Kunitz inhibitor" evidence="3">
    <location>
        <begin position="31"/>
        <end position="81"/>
    </location>
</feature>